<evidence type="ECO:0000256" key="2">
    <source>
        <dbReference type="ARBA" id="ARBA00023002"/>
    </source>
</evidence>
<dbReference type="PROSITE" id="PS00067">
    <property type="entry name" value="3HCDH"/>
    <property type="match status" value="1"/>
</dbReference>
<feature type="binding site" evidence="4">
    <location>
        <position position="120"/>
    </location>
    <ligand>
        <name>NAD(+)</name>
        <dbReference type="ChEBI" id="CHEBI:57540"/>
    </ligand>
</feature>
<feature type="domain" description="3-hydroxyacyl-CoA dehydrogenase C-terminal" evidence="5">
    <location>
        <begin position="187"/>
        <end position="283"/>
    </location>
</feature>
<proteinExistence type="inferred from homology"/>
<dbReference type="PANTHER" id="PTHR48075">
    <property type="entry name" value="3-HYDROXYACYL-COA DEHYDROGENASE FAMILY PROTEIN"/>
    <property type="match status" value="1"/>
</dbReference>
<dbReference type="PIRSF" id="PIRSF000105">
    <property type="entry name" value="HCDH"/>
    <property type="match status" value="1"/>
</dbReference>
<feature type="binding site" evidence="4">
    <location>
        <position position="34"/>
    </location>
    <ligand>
        <name>NAD(+)</name>
        <dbReference type="ChEBI" id="CHEBI:57540"/>
    </ligand>
</feature>
<dbReference type="InterPro" id="IPR036291">
    <property type="entry name" value="NAD(P)-bd_dom_sf"/>
</dbReference>
<name>A0A9X1YH08_9PROT</name>
<feature type="site" description="Important for catalytic activity" evidence="3">
    <location>
        <position position="141"/>
    </location>
</feature>
<reference evidence="7" key="1">
    <citation type="submission" date="2022-04" db="EMBL/GenBank/DDBJ databases">
        <title>Roseomonas acroporae sp. nov., isolated from coral Acropora digitifera.</title>
        <authorList>
            <person name="Sun H."/>
        </authorList>
    </citation>
    <scope>NUCLEOTIDE SEQUENCE</scope>
    <source>
        <strain evidence="7">NAR14</strain>
    </source>
</reference>
<accession>A0A9X1YH08</accession>
<evidence type="ECO:0000256" key="4">
    <source>
        <dbReference type="PIRSR" id="PIRSR000105-2"/>
    </source>
</evidence>
<dbReference type="Pfam" id="PF00725">
    <property type="entry name" value="3HCDH"/>
    <property type="match status" value="1"/>
</dbReference>
<dbReference type="NCBIfam" id="NF004474">
    <property type="entry name" value="PRK05808.1"/>
    <property type="match status" value="1"/>
</dbReference>
<keyword evidence="2 7" id="KW-0560">Oxidoreductase</keyword>
<dbReference type="EC" id="1.1.1.157" evidence="7"/>
<dbReference type="GO" id="GO:0008691">
    <property type="term" value="F:3-hydroxybutyryl-CoA dehydrogenase activity"/>
    <property type="evidence" value="ECO:0007669"/>
    <property type="project" value="UniProtKB-EC"/>
</dbReference>
<dbReference type="InterPro" id="IPR006108">
    <property type="entry name" value="3HC_DH_C"/>
</dbReference>
<dbReference type="EMBL" id="JALPRX010000075">
    <property type="protein sequence ID" value="MCK8786121.1"/>
    <property type="molecule type" value="Genomic_DNA"/>
</dbReference>
<comment type="similarity">
    <text evidence="1">Belongs to the 3-hydroxyacyl-CoA dehydrogenase family.</text>
</comment>
<dbReference type="GO" id="GO:0070403">
    <property type="term" value="F:NAD+ binding"/>
    <property type="evidence" value="ECO:0007669"/>
    <property type="project" value="InterPro"/>
</dbReference>
<keyword evidence="4" id="KW-0520">NAD</keyword>
<evidence type="ECO:0000259" key="5">
    <source>
        <dbReference type="Pfam" id="PF00725"/>
    </source>
</evidence>
<evidence type="ECO:0000256" key="1">
    <source>
        <dbReference type="ARBA" id="ARBA00009463"/>
    </source>
</evidence>
<dbReference type="Proteomes" id="UP001139516">
    <property type="component" value="Unassembled WGS sequence"/>
</dbReference>
<sequence>MPEIAKVGVIGAGAMGNGIAHVSAAAGLPVVLVDVQQAALDKALATIGRNFDRQVKRGAATEADKQAALGRIATGTDQSLLADCDIVIEAATEREGLKVEILKALCAKLKPAAIIASNTSSISITKLAAATDRPGRFIGMHFFNPVPVMKLVEVIRGLATEEATTQAVLALAKRLGKTTAMAEDMPGFIVNRVLVPMINEAIVALHEGVGDIASIDAGLKLGANHPMGPLELADFIGLDVCLAVMEVLHEGLGDGKYRPCPLLRQYVAAGWYGRKTGRGFYDYAQDPPKPTR</sequence>
<dbReference type="InterPro" id="IPR013328">
    <property type="entry name" value="6PGD_dom2"/>
</dbReference>
<dbReference type="RefSeq" id="WP_248668238.1">
    <property type="nucleotide sequence ID" value="NZ_JALPRX010000075.1"/>
</dbReference>
<feature type="binding site" evidence="4">
    <location>
        <position position="275"/>
    </location>
    <ligand>
        <name>NAD(+)</name>
        <dbReference type="ChEBI" id="CHEBI:57540"/>
    </ligand>
</feature>
<dbReference type="NCBIfam" id="NF005715">
    <property type="entry name" value="PRK07530.1"/>
    <property type="match status" value="1"/>
</dbReference>
<comment type="caution">
    <text evidence="7">The sequence shown here is derived from an EMBL/GenBank/DDBJ whole genome shotgun (WGS) entry which is preliminary data.</text>
</comment>
<feature type="binding site" evidence="4">
    <location>
        <begin position="11"/>
        <end position="16"/>
    </location>
    <ligand>
        <name>NAD(+)</name>
        <dbReference type="ChEBI" id="CHEBI:57540"/>
    </ligand>
</feature>
<protein>
    <submittedName>
        <fullName evidence="7">3-hydroxybutyryl-CoA dehydrogenase</fullName>
        <ecNumber evidence="7">1.1.1.157</ecNumber>
    </submittedName>
</protein>
<feature type="binding site" evidence="4">
    <location>
        <position position="93"/>
    </location>
    <ligand>
        <name>NAD(+)</name>
        <dbReference type="ChEBI" id="CHEBI:57540"/>
    </ligand>
</feature>
<dbReference type="InterPro" id="IPR022694">
    <property type="entry name" value="3-OHacyl-CoA_DH"/>
</dbReference>
<dbReference type="AlphaFoldDB" id="A0A9X1YH08"/>
<evidence type="ECO:0000313" key="7">
    <source>
        <dbReference type="EMBL" id="MCK8786121.1"/>
    </source>
</evidence>
<dbReference type="Pfam" id="PF02737">
    <property type="entry name" value="3HCDH_N"/>
    <property type="match status" value="1"/>
</dbReference>
<evidence type="ECO:0000313" key="8">
    <source>
        <dbReference type="Proteomes" id="UP001139516"/>
    </source>
</evidence>
<evidence type="ECO:0000259" key="6">
    <source>
        <dbReference type="Pfam" id="PF02737"/>
    </source>
</evidence>
<dbReference type="InterPro" id="IPR006180">
    <property type="entry name" value="3-OHacyl-CoA_DH_CS"/>
</dbReference>
<dbReference type="PANTHER" id="PTHR48075:SF5">
    <property type="entry name" value="3-HYDROXYBUTYRYL-COA DEHYDROGENASE"/>
    <property type="match status" value="1"/>
</dbReference>
<keyword evidence="8" id="KW-1185">Reference proteome</keyword>
<dbReference type="InterPro" id="IPR006176">
    <property type="entry name" value="3-OHacyl-CoA_DH_NAD-bd"/>
</dbReference>
<dbReference type="SUPFAM" id="SSF48179">
    <property type="entry name" value="6-phosphogluconate dehydrogenase C-terminal domain-like"/>
    <property type="match status" value="1"/>
</dbReference>
<organism evidence="7 8">
    <name type="scientific">Roseomonas acroporae</name>
    <dbReference type="NCBI Taxonomy" id="2937791"/>
    <lineage>
        <taxon>Bacteria</taxon>
        <taxon>Pseudomonadati</taxon>
        <taxon>Pseudomonadota</taxon>
        <taxon>Alphaproteobacteria</taxon>
        <taxon>Acetobacterales</taxon>
        <taxon>Roseomonadaceae</taxon>
        <taxon>Roseomonas</taxon>
    </lineage>
</organism>
<dbReference type="Gene3D" id="1.10.1040.10">
    <property type="entry name" value="N-(1-d-carboxylethyl)-l-norvaline Dehydrogenase, domain 2"/>
    <property type="match status" value="1"/>
</dbReference>
<feature type="binding site" evidence="4">
    <location>
        <position position="144"/>
    </location>
    <ligand>
        <name>NAD(+)</name>
        <dbReference type="ChEBI" id="CHEBI:57540"/>
    </ligand>
</feature>
<dbReference type="SUPFAM" id="SSF51735">
    <property type="entry name" value="NAD(P)-binding Rossmann-fold domains"/>
    <property type="match status" value="1"/>
</dbReference>
<feature type="domain" description="3-hydroxyacyl-CoA dehydrogenase NAD binding" evidence="6">
    <location>
        <begin position="6"/>
        <end position="184"/>
    </location>
</feature>
<feature type="binding site" evidence="4">
    <location>
        <position position="98"/>
    </location>
    <ligand>
        <name>NAD(+)</name>
        <dbReference type="ChEBI" id="CHEBI:57540"/>
    </ligand>
</feature>
<evidence type="ECO:0000256" key="3">
    <source>
        <dbReference type="PIRSR" id="PIRSR000105-1"/>
    </source>
</evidence>
<dbReference type="Gene3D" id="3.40.50.720">
    <property type="entry name" value="NAD(P)-binding Rossmann-like Domain"/>
    <property type="match status" value="1"/>
</dbReference>
<dbReference type="InterPro" id="IPR008927">
    <property type="entry name" value="6-PGluconate_DH-like_C_sf"/>
</dbReference>
<dbReference type="FunFam" id="3.40.50.720:FF:000009">
    <property type="entry name" value="Fatty oxidation complex, alpha subunit"/>
    <property type="match status" value="1"/>
</dbReference>
<dbReference type="GO" id="GO:0006631">
    <property type="term" value="P:fatty acid metabolic process"/>
    <property type="evidence" value="ECO:0007669"/>
    <property type="project" value="InterPro"/>
</dbReference>
<gene>
    <name evidence="7" type="ORF">M0638_17235</name>
</gene>